<keyword evidence="1" id="KW-0472">Membrane</keyword>
<reference evidence="2 3" key="1">
    <citation type="submission" date="2020-08" db="EMBL/GenBank/DDBJ databases">
        <title>Genomic Encyclopedia of Type Strains, Phase IV (KMG-IV): sequencing the most valuable type-strain genomes for metagenomic binning, comparative biology and taxonomic classification.</title>
        <authorList>
            <person name="Goeker M."/>
        </authorList>
    </citation>
    <scope>NUCLEOTIDE SEQUENCE [LARGE SCALE GENOMIC DNA]</scope>
    <source>
        <strain evidence="2 3">DSM 44197</strain>
    </source>
</reference>
<keyword evidence="1" id="KW-1133">Transmembrane helix</keyword>
<accession>A0A7W3LPY6</accession>
<dbReference type="EMBL" id="JACJIA010000004">
    <property type="protein sequence ID" value="MBA8952156.1"/>
    <property type="molecule type" value="Genomic_DNA"/>
</dbReference>
<feature type="transmembrane region" description="Helical" evidence="1">
    <location>
        <begin position="45"/>
        <end position="62"/>
    </location>
</feature>
<evidence type="ECO:0000313" key="3">
    <source>
        <dbReference type="Proteomes" id="UP000572680"/>
    </source>
</evidence>
<protein>
    <recommendedName>
        <fullName evidence="4">Integral membrane protein</fullName>
    </recommendedName>
</protein>
<proteinExistence type="predicted"/>
<sequence length="190" mass="19738">MTWHDERVPSSPEARVLRSAFFAAVCVLLSAGAHVHAGGRPVPPGTLAAAIGIVLVAGYAFGGRERGLTTLLPATFAAQYGLHHLFSWGAGHAAPSGPAPAVEHLHQATSTPMLLAHAVMALLTAYWLDRGEAAFCGLVRRLGARALALPLPAPPFPALPVPAPRRVAVPVTVMLRAAIARRGPPASISR</sequence>
<comment type="caution">
    <text evidence="2">The sequence shown here is derived from an EMBL/GenBank/DDBJ whole genome shotgun (WGS) entry which is preliminary data.</text>
</comment>
<keyword evidence="3" id="KW-1185">Reference proteome</keyword>
<organism evidence="2 3">
    <name type="scientific">Actinomadura namibiensis</name>
    <dbReference type="NCBI Taxonomy" id="182080"/>
    <lineage>
        <taxon>Bacteria</taxon>
        <taxon>Bacillati</taxon>
        <taxon>Actinomycetota</taxon>
        <taxon>Actinomycetes</taxon>
        <taxon>Streptosporangiales</taxon>
        <taxon>Thermomonosporaceae</taxon>
        <taxon>Actinomadura</taxon>
    </lineage>
</organism>
<dbReference type="Proteomes" id="UP000572680">
    <property type="component" value="Unassembled WGS sequence"/>
</dbReference>
<evidence type="ECO:0000313" key="2">
    <source>
        <dbReference type="EMBL" id="MBA8952156.1"/>
    </source>
</evidence>
<evidence type="ECO:0008006" key="4">
    <source>
        <dbReference type="Google" id="ProtNLM"/>
    </source>
</evidence>
<dbReference type="RefSeq" id="WP_182844419.1">
    <property type="nucleotide sequence ID" value="NZ_BAAALP010000046.1"/>
</dbReference>
<evidence type="ECO:0000256" key="1">
    <source>
        <dbReference type="SAM" id="Phobius"/>
    </source>
</evidence>
<keyword evidence="1" id="KW-0812">Transmembrane</keyword>
<dbReference type="AlphaFoldDB" id="A0A7W3LPY6"/>
<feature type="transmembrane region" description="Helical" evidence="1">
    <location>
        <begin position="20"/>
        <end position="39"/>
    </location>
</feature>
<gene>
    <name evidence="2" type="ORF">HNR61_003796</name>
</gene>
<name>A0A7W3LPY6_ACTNM</name>